<name>A0ABQ6N2Q1_9STRA</name>
<dbReference type="PANTHER" id="PTHR47313">
    <property type="entry name" value="RIBOSOMAL RNA LARGE SUBUNIT METHYLTRANSFERASE K/L"/>
    <property type="match status" value="1"/>
</dbReference>
<dbReference type="PANTHER" id="PTHR47313:SF1">
    <property type="entry name" value="RIBOSOMAL RNA LARGE SUBUNIT METHYLTRANSFERASE K_L"/>
    <property type="match status" value="1"/>
</dbReference>
<dbReference type="CDD" id="cd11715">
    <property type="entry name" value="THUMP_AdoMetMT"/>
    <property type="match status" value="1"/>
</dbReference>
<evidence type="ECO:0000259" key="1">
    <source>
        <dbReference type="Pfam" id="PF01170"/>
    </source>
</evidence>
<reference evidence="2 3" key="1">
    <citation type="journal article" date="2023" name="Commun. Biol.">
        <title>Genome analysis of Parmales, the sister group of diatoms, reveals the evolutionary specialization of diatoms from phago-mixotrophs to photoautotrophs.</title>
        <authorList>
            <person name="Ban H."/>
            <person name="Sato S."/>
            <person name="Yoshikawa S."/>
            <person name="Yamada K."/>
            <person name="Nakamura Y."/>
            <person name="Ichinomiya M."/>
            <person name="Sato N."/>
            <person name="Blanc-Mathieu R."/>
            <person name="Endo H."/>
            <person name="Kuwata A."/>
            <person name="Ogata H."/>
        </authorList>
    </citation>
    <scope>NUCLEOTIDE SEQUENCE [LARGE SCALE GENOMIC DNA]</scope>
</reference>
<evidence type="ECO:0000313" key="2">
    <source>
        <dbReference type="EMBL" id="GMI39221.1"/>
    </source>
</evidence>
<comment type="caution">
    <text evidence="2">The sequence shown here is derived from an EMBL/GenBank/DDBJ whole genome shotgun (WGS) entry which is preliminary data.</text>
</comment>
<dbReference type="SUPFAM" id="SSF53335">
    <property type="entry name" value="S-adenosyl-L-methionine-dependent methyltransferases"/>
    <property type="match status" value="1"/>
</dbReference>
<dbReference type="Gene3D" id="3.40.50.150">
    <property type="entry name" value="Vaccinia Virus protein VP39"/>
    <property type="match status" value="1"/>
</dbReference>
<keyword evidence="3" id="KW-1185">Reference proteome</keyword>
<evidence type="ECO:0000313" key="3">
    <source>
        <dbReference type="Proteomes" id="UP001165060"/>
    </source>
</evidence>
<protein>
    <recommendedName>
        <fullName evidence="1">Ribosomal RNA large subunit methyltransferase K/L-like methyltransferase domain-containing protein</fullName>
    </recommendedName>
</protein>
<feature type="domain" description="Ribosomal RNA large subunit methyltransferase K/L-like methyltransferase" evidence="1">
    <location>
        <begin position="205"/>
        <end position="408"/>
    </location>
</feature>
<dbReference type="Pfam" id="PF01170">
    <property type="entry name" value="UPF0020"/>
    <property type="match status" value="1"/>
</dbReference>
<sequence>MLPPSTVLFQTLPNLEGELESELRELIPSLSPSSSILSSHPGGVVLSAPSTPAVYPLLLWARIPTKALLLLSEATVVEATPEALNAHARSVLPPELFRPPPASPEPWLSFSVSTSALCSLPPALSHSKFTSINVAKAITDSCRASDPSGTRPPVNLDDADVPLHCFLSRPPLSSPPNSVSVSLYASLISARSSHRLRSPDSLPSHPAALKSTTAAALVRKTGLPKLLAAVRAGSVPAATFLDPMCGGGTFLLEAAQLAADAAPLLAHAQASPLPIAALRWRGADEAAWGAAVAAAAERRAAGAKVLKGGQVRVVGNDAHAGSVGMARRALGGAGFGGVEVSLGGCDEVALGKVEGAVILAVNPPWGGRLTEDLEKSWEALGRALRSEGMRGQEAWVLSPPSDLSGLLRMKAERKLSFSAARDKLRFTQYKIRA</sequence>
<proteinExistence type="predicted"/>
<dbReference type="EMBL" id="BRYB01002074">
    <property type="protein sequence ID" value="GMI39221.1"/>
    <property type="molecule type" value="Genomic_DNA"/>
</dbReference>
<dbReference type="Gene3D" id="3.30.2130.30">
    <property type="match status" value="1"/>
</dbReference>
<dbReference type="InterPro" id="IPR029063">
    <property type="entry name" value="SAM-dependent_MTases_sf"/>
</dbReference>
<organism evidence="2 3">
    <name type="scientific">Tetraparma gracilis</name>
    <dbReference type="NCBI Taxonomy" id="2962635"/>
    <lineage>
        <taxon>Eukaryota</taxon>
        <taxon>Sar</taxon>
        <taxon>Stramenopiles</taxon>
        <taxon>Ochrophyta</taxon>
        <taxon>Bolidophyceae</taxon>
        <taxon>Parmales</taxon>
        <taxon>Triparmaceae</taxon>
        <taxon>Tetraparma</taxon>
    </lineage>
</organism>
<dbReference type="InterPro" id="IPR000241">
    <property type="entry name" value="RlmKL-like_Mtase"/>
</dbReference>
<dbReference type="Proteomes" id="UP001165060">
    <property type="component" value="Unassembled WGS sequence"/>
</dbReference>
<gene>
    <name evidence="2" type="ORF">TeGR_g12858</name>
</gene>
<accession>A0ABQ6N2Q1</accession>